<dbReference type="Gramene" id="MELO3C031950.2.1">
    <property type="protein sequence ID" value="MELO3C031950.2.1"/>
    <property type="gene ID" value="MELO3C031950.2"/>
</dbReference>
<organism evidence="1">
    <name type="scientific">Cucumis melo</name>
    <name type="common">Muskmelon</name>
    <dbReference type="NCBI Taxonomy" id="3656"/>
    <lineage>
        <taxon>Eukaryota</taxon>
        <taxon>Viridiplantae</taxon>
        <taxon>Streptophyta</taxon>
        <taxon>Embryophyta</taxon>
        <taxon>Tracheophyta</taxon>
        <taxon>Spermatophyta</taxon>
        <taxon>Magnoliopsida</taxon>
        <taxon>eudicotyledons</taxon>
        <taxon>Gunneridae</taxon>
        <taxon>Pentapetalae</taxon>
        <taxon>rosids</taxon>
        <taxon>fabids</taxon>
        <taxon>Cucurbitales</taxon>
        <taxon>Cucurbitaceae</taxon>
        <taxon>Benincaseae</taxon>
        <taxon>Cucumis</taxon>
    </lineage>
</organism>
<accession>A0A9I9ECQ1</accession>
<name>A0A9I9ECQ1_CUCME</name>
<sequence>MTKQHQKRDKGYPLLTTDSSRTRSNALRLLIQTSLIEKPSVPLLRIGLISLTFDLVLPPEISHCAKERDKQWLEQ</sequence>
<dbReference type="EnsemblPlants" id="MELO3C031950.2.1">
    <property type="protein sequence ID" value="MELO3C031950.2.1"/>
    <property type="gene ID" value="MELO3C031950.2"/>
</dbReference>
<protein>
    <submittedName>
        <fullName evidence="1">Uncharacterized protein</fullName>
    </submittedName>
</protein>
<proteinExistence type="predicted"/>
<evidence type="ECO:0000313" key="1">
    <source>
        <dbReference type="EnsemblPlants" id="MELO3C031950.2.1"/>
    </source>
</evidence>
<reference evidence="1" key="1">
    <citation type="submission" date="2023-03" db="UniProtKB">
        <authorList>
            <consortium name="EnsemblPlants"/>
        </authorList>
    </citation>
    <scope>IDENTIFICATION</scope>
</reference>
<dbReference type="AlphaFoldDB" id="A0A9I9ECQ1"/>